<dbReference type="InterPro" id="IPR010987">
    <property type="entry name" value="Glutathione-S-Trfase_C-like"/>
</dbReference>
<dbReference type="SUPFAM" id="SSF52833">
    <property type="entry name" value="Thioredoxin-like"/>
    <property type="match status" value="1"/>
</dbReference>
<protein>
    <submittedName>
        <fullName evidence="3">Glutathione S-transferase TCHQD</fullName>
    </submittedName>
</protein>
<dbReference type="OrthoDB" id="418495at2759"/>
<dbReference type="OMA" id="LKTWCFV"/>
<sequence>MHFYHHPYSVESQKVRLALEEKDVDYTSHHLNPITGKNLDSFFFRMNPSAKLPVFQNGSHILFKTIDIIEYIDRLASVSNGESGAPINAQVMNWMEKIDGWDSKIFTLSHMPKKYKQFVIRFIRRVIVSRMSDSPDLASLYHAKLRTIYDTEDRLMNQEFLEQSQEKLNSLLNDAEVQLNETPYLTGEDFTMADCMFLPILARLSLLNLEDEYINCRPKISKYYNTVRRRKSYKLVIGRYFLGWKKYPTLLKTSFFLVVRTIFKRY</sequence>
<evidence type="ECO:0000313" key="3">
    <source>
        <dbReference type="EMBL" id="KMZ72616.1"/>
    </source>
</evidence>
<evidence type="ECO:0000313" key="4">
    <source>
        <dbReference type="Proteomes" id="UP000036987"/>
    </source>
</evidence>
<dbReference type="EMBL" id="LFYR01000624">
    <property type="protein sequence ID" value="KMZ72616.1"/>
    <property type="molecule type" value="Genomic_DNA"/>
</dbReference>
<accession>A0A0K9PUG4</accession>
<comment type="caution">
    <text evidence="3">The sequence shown here is derived from an EMBL/GenBank/DDBJ whole genome shotgun (WGS) entry which is preliminary data.</text>
</comment>
<dbReference type="STRING" id="29655.A0A0K9PUG4"/>
<reference evidence="4" key="1">
    <citation type="journal article" date="2016" name="Nature">
        <title>The genome of the seagrass Zostera marina reveals angiosperm adaptation to the sea.</title>
        <authorList>
            <person name="Olsen J.L."/>
            <person name="Rouze P."/>
            <person name="Verhelst B."/>
            <person name="Lin Y.-C."/>
            <person name="Bayer T."/>
            <person name="Collen J."/>
            <person name="Dattolo E."/>
            <person name="De Paoli E."/>
            <person name="Dittami S."/>
            <person name="Maumus F."/>
            <person name="Michel G."/>
            <person name="Kersting A."/>
            <person name="Lauritano C."/>
            <person name="Lohaus R."/>
            <person name="Toepel M."/>
            <person name="Tonon T."/>
            <person name="Vanneste K."/>
            <person name="Amirebrahimi M."/>
            <person name="Brakel J."/>
            <person name="Bostroem C."/>
            <person name="Chovatia M."/>
            <person name="Grimwood J."/>
            <person name="Jenkins J.W."/>
            <person name="Jueterbock A."/>
            <person name="Mraz A."/>
            <person name="Stam W.T."/>
            <person name="Tice H."/>
            <person name="Bornberg-Bauer E."/>
            <person name="Green P.J."/>
            <person name="Pearson G.A."/>
            <person name="Procaccini G."/>
            <person name="Duarte C.M."/>
            <person name="Schmutz J."/>
            <person name="Reusch T.B.H."/>
            <person name="Van de Peer Y."/>
        </authorList>
    </citation>
    <scope>NUCLEOTIDE SEQUENCE [LARGE SCALE GENOMIC DNA]</scope>
    <source>
        <strain evidence="4">cv. Finnish</strain>
    </source>
</reference>
<evidence type="ECO:0000259" key="2">
    <source>
        <dbReference type="PROSITE" id="PS50405"/>
    </source>
</evidence>
<dbReference type="InterPro" id="IPR036249">
    <property type="entry name" value="Thioredoxin-like_sf"/>
</dbReference>
<dbReference type="PROSITE" id="PS50405">
    <property type="entry name" value="GST_CTER"/>
    <property type="match status" value="1"/>
</dbReference>
<dbReference type="Pfam" id="PF02798">
    <property type="entry name" value="GST_N"/>
    <property type="match status" value="1"/>
</dbReference>
<dbReference type="SUPFAM" id="SSF47616">
    <property type="entry name" value="GST C-terminal domain-like"/>
    <property type="match status" value="1"/>
</dbReference>
<gene>
    <name evidence="3" type="ORF">ZOSMA_161G00690</name>
</gene>
<dbReference type="CDD" id="cd00570">
    <property type="entry name" value="GST_N_family"/>
    <property type="match status" value="1"/>
</dbReference>
<dbReference type="InterPro" id="IPR004045">
    <property type="entry name" value="Glutathione_S-Trfase_N"/>
</dbReference>
<dbReference type="Gene3D" id="1.20.1050.10">
    <property type="match status" value="1"/>
</dbReference>
<dbReference type="PANTHER" id="PTHR45374:SF1">
    <property type="entry name" value="GLUTATHIONE S-TRANSFERASE TCHQD"/>
    <property type="match status" value="1"/>
</dbReference>
<dbReference type="CDD" id="cd00299">
    <property type="entry name" value="GST_C_family"/>
    <property type="match status" value="1"/>
</dbReference>
<dbReference type="Proteomes" id="UP000036987">
    <property type="component" value="Unassembled WGS sequence"/>
</dbReference>
<dbReference type="InterPro" id="IPR044617">
    <property type="entry name" value="TCHQD"/>
</dbReference>
<dbReference type="Pfam" id="PF14497">
    <property type="entry name" value="GST_C_3"/>
    <property type="match status" value="1"/>
</dbReference>
<proteinExistence type="predicted"/>
<feature type="domain" description="GST C-terminal" evidence="2">
    <location>
        <begin position="113"/>
        <end position="255"/>
    </location>
</feature>
<dbReference type="Gene3D" id="3.40.30.10">
    <property type="entry name" value="Glutaredoxin"/>
    <property type="match status" value="1"/>
</dbReference>
<dbReference type="AlphaFoldDB" id="A0A0K9PUG4"/>
<dbReference type="InterPro" id="IPR036282">
    <property type="entry name" value="Glutathione-S-Trfase_C_sf"/>
</dbReference>
<feature type="domain" description="GST N-terminal" evidence="1">
    <location>
        <begin position="1"/>
        <end position="80"/>
    </location>
</feature>
<dbReference type="GO" id="GO:0004364">
    <property type="term" value="F:glutathione transferase activity"/>
    <property type="evidence" value="ECO:0007669"/>
    <property type="project" value="InterPro"/>
</dbReference>
<keyword evidence="4" id="KW-1185">Reference proteome</keyword>
<evidence type="ECO:0000259" key="1">
    <source>
        <dbReference type="PROSITE" id="PS50404"/>
    </source>
</evidence>
<organism evidence="3 4">
    <name type="scientific">Zostera marina</name>
    <name type="common">Eelgrass</name>
    <dbReference type="NCBI Taxonomy" id="29655"/>
    <lineage>
        <taxon>Eukaryota</taxon>
        <taxon>Viridiplantae</taxon>
        <taxon>Streptophyta</taxon>
        <taxon>Embryophyta</taxon>
        <taxon>Tracheophyta</taxon>
        <taxon>Spermatophyta</taxon>
        <taxon>Magnoliopsida</taxon>
        <taxon>Liliopsida</taxon>
        <taxon>Zosteraceae</taxon>
        <taxon>Zostera</taxon>
    </lineage>
</organism>
<dbReference type="InterPro" id="IPR004046">
    <property type="entry name" value="GST_C"/>
</dbReference>
<keyword evidence="3" id="KW-0808">Transferase</keyword>
<name>A0A0K9PUG4_ZOSMR</name>
<dbReference type="PANTHER" id="PTHR45374">
    <property type="entry name" value="GLUTATHIONE S-TRANSFERASE TCHQD"/>
    <property type="match status" value="1"/>
</dbReference>
<dbReference type="PROSITE" id="PS50404">
    <property type="entry name" value="GST_NTER"/>
    <property type="match status" value="1"/>
</dbReference>